<gene>
    <name evidence="1" type="ORF">GJ654_20520</name>
</gene>
<dbReference type="SUPFAM" id="SSF52540">
    <property type="entry name" value="P-loop containing nucleoside triphosphate hydrolases"/>
    <property type="match status" value="1"/>
</dbReference>
<dbReference type="GO" id="GO:0016740">
    <property type="term" value="F:transferase activity"/>
    <property type="evidence" value="ECO:0007669"/>
    <property type="project" value="UniProtKB-KW"/>
</dbReference>
<comment type="caution">
    <text evidence="1">The sequence shown here is derived from an EMBL/GenBank/DDBJ whole genome shotgun (WGS) entry which is preliminary data.</text>
</comment>
<evidence type="ECO:0000313" key="2">
    <source>
        <dbReference type="Proteomes" id="UP000439113"/>
    </source>
</evidence>
<dbReference type="Gene3D" id="3.40.50.300">
    <property type="entry name" value="P-loop containing nucleotide triphosphate hydrolases"/>
    <property type="match status" value="1"/>
</dbReference>
<evidence type="ECO:0000313" key="1">
    <source>
        <dbReference type="EMBL" id="MTV33364.1"/>
    </source>
</evidence>
<dbReference type="PANTHER" id="PTHR36451">
    <property type="entry name" value="PAPS-DEPENDENT SULFOTRANSFERASE STF3"/>
    <property type="match status" value="1"/>
</dbReference>
<dbReference type="PANTHER" id="PTHR36451:SF1">
    <property type="entry name" value="OMEGA-HYDROXY-BETA-DIHYDROMENAQUINONE-9 SULFOTRANSFERASE STF3"/>
    <property type="match status" value="1"/>
</dbReference>
<accession>A0A6N8DWW9</accession>
<name>A0A6N8DWW9_RHOAC</name>
<proteinExistence type="predicted"/>
<dbReference type="InterPro" id="IPR052736">
    <property type="entry name" value="Stf3_sulfotransferase"/>
</dbReference>
<sequence length="384" mass="44196">MLRLAARWTAIRAFAGRLVDSLRYQALFMGFVRPSVMFGLRADFHEVDARFWPRLLLILLSALAVRPFCWLESVIYGRRIAAAAIAPPPVFIIGHWRSGTTHLHNLMSCDEHFGALTMFQALAPDCSLIGRRWLKPALNRILPARRPMDEMTWSVDSPQEEEVALGKTTLFSFYSVLLFPRLAPRFARQRVLDLDLNPKARADVARNYERLLKIATLHAPGRRLVLKNPVNTARVRLLLELFPGAKFIHIHRSPYEVFVSTRHLQRQMRALTELQQADDAIVDETIFALYDGMMRRYLEDRRLIPKGDLAEVRFDDLERDPSGEIERIYATLGLPGFAAMRPELEAYLVSLRTYRKNTFSLAEADRARVARRWAFAFSALDYQA</sequence>
<dbReference type="InterPro" id="IPR027417">
    <property type="entry name" value="P-loop_NTPase"/>
</dbReference>
<dbReference type="RefSeq" id="WP_155448042.1">
    <property type="nucleotide sequence ID" value="NZ_JAOQNR010000033.1"/>
</dbReference>
<dbReference type="Pfam" id="PF13469">
    <property type="entry name" value="Sulfotransfer_3"/>
    <property type="match status" value="1"/>
</dbReference>
<reference evidence="1 2" key="1">
    <citation type="submission" date="2019-11" db="EMBL/GenBank/DDBJ databases">
        <title>Whole-genome sequence of a Rhodoblastus acidophilus DSM 142.</title>
        <authorList>
            <person name="Kyndt J.A."/>
            <person name="Meyer T.E."/>
        </authorList>
    </citation>
    <scope>NUCLEOTIDE SEQUENCE [LARGE SCALE GENOMIC DNA]</scope>
    <source>
        <strain evidence="1 2">DSM 142</strain>
    </source>
</reference>
<protein>
    <submittedName>
        <fullName evidence="1">Sulfotransferase</fullName>
    </submittedName>
</protein>
<dbReference type="Proteomes" id="UP000439113">
    <property type="component" value="Unassembled WGS sequence"/>
</dbReference>
<dbReference type="OrthoDB" id="9777890at2"/>
<dbReference type="EMBL" id="WNKS01000039">
    <property type="protein sequence ID" value="MTV33364.1"/>
    <property type="molecule type" value="Genomic_DNA"/>
</dbReference>
<dbReference type="AlphaFoldDB" id="A0A6N8DWW9"/>
<keyword evidence="1" id="KW-0808">Transferase</keyword>
<organism evidence="1 2">
    <name type="scientific">Rhodoblastus acidophilus</name>
    <name type="common">Rhodopseudomonas acidophila</name>
    <dbReference type="NCBI Taxonomy" id="1074"/>
    <lineage>
        <taxon>Bacteria</taxon>
        <taxon>Pseudomonadati</taxon>
        <taxon>Pseudomonadota</taxon>
        <taxon>Alphaproteobacteria</taxon>
        <taxon>Hyphomicrobiales</taxon>
        <taxon>Rhodoblastaceae</taxon>
        <taxon>Rhodoblastus</taxon>
    </lineage>
</organism>